<dbReference type="PATRIC" id="fig|2754.20.peg.182"/>
<proteinExistence type="predicted"/>
<dbReference type="GeneID" id="90983647"/>
<dbReference type="SUPFAM" id="SSF53335">
    <property type="entry name" value="S-adenosyl-L-methionine-dependent methyltransferases"/>
    <property type="match status" value="1"/>
</dbReference>
<name>A0A073J3P9_9BACT</name>
<dbReference type="Proteomes" id="UP000027665">
    <property type="component" value="Unassembled WGS sequence"/>
</dbReference>
<protein>
    <submittedName>
        <fullName evidence="3">Ribosomal protein L11 methyltransferase</fullName>
    </submittedName>
</protein>
<dbReference type="InterPro" id="IPR050078">
    <property type="entry name" value="Ribosomal_L11_MeTrfase_PrmA"/>
</dbReference>
<dbReference type="PANTHER" id="PTHR43648:SF1">
    <property type="entry name" value="ELECTRON TRANSFER FLAVOPROTEIN BETA SUBUNIT LYSINE METHYLTRANSFERASE"/>
    <property type="match status" value="1"/>
</dbReference>
<gene>
    <name evidence="3" type="ORF">EH55_04985</name>
</gene>
<dbReference type="OrthoDB" id="9785995at2"/>
<dbReference type="GO" id="GO:0005840">
    <property type="term" value="C:ribosome"/>
    <property type="evidence" value="ECO:0007669"/>
    <property type="project" value="UniProtKB-KW"/>
</dbReference>
<keyword evidence="2 3" id="KW-0808">Transferase</keyword>
<dbReference type="RefSeq" id="WP_037976137.1">
    <property type="nucleotide sequence ID" value="NZ_JMKI01000031.1"/>
</dbReference>
<dbReference type="GO" id="GO:0008276">
    <property type="term" value="F:protein methyltransferase activity"/>
    <property type="evidence" value="ECO:0007669"/>
    <property type="project" value="InterPro"/>
</dbReference>
<reference evidence="3 4" key="1">
    <citation type="submission" date="2014-04" db="EMBL/GenBank/DDBJ databases">
        <title>Draft Genome Sequence of Synergistes jonesii.</title>
        <authorList>
            <person name="Coil D.A."/>
            <person name="Eisen J.A."/>
            <person name="Holland-Moritz H.E."/>
        </authorList>
    </citation>
    <scope>NUCLEOTIDE SEQUENCE [LARGE SCALE GENOMIC DNA]</scope>
    <source>
        <strain evidence="3 4">78-1</strain>
    </source>
</reference>
<evidence type="ECO:0000313" key="3">
    <source>
        <dbReference type="EMBL" id="KEJ92357.1"/>
    </source>
</evidence>
<dbReference type="GO" id="GO:0032259">
    <property type="term" value="P:methylation"/>
    <property type="evidence" value="ECO:0007669"/>
    <property type="project" value="UniProtKB-KW"/>
</dbReference>
<evidence type="ECO:0000256" key="2">
    <source>
        <dbReference type="ARBA" id="ARBA00022679"/>
    </source>
</evidence>
<evidence type="ECO:0000313" key="4">
    <source>
        <dbReference type="Proteomes" id="UP000027665"/>
    </source>
</evidence>
<keyword evidence="3" id="KW-0687">Ribonucleoprotein</keyword>
<dbReference type="EMBL" id="JMKI01000031">
    <property type="protein sequence ID" value="KEJ92357.1"/>
    <property type="molecule type" value="Genomic_DNA"/>
</dbReference>
<dbReference type="eggNOG" id="COG2264">
    <property type="taxonomic scope" value="Bacteria"/>
</dbReference>
<dbReference type="AlphaFoldDB" id="A0A073J3P9"/>
<dbReference type="Pfam" id="PF06325">
    <property type="entry name" value="PrmA"/>
    <property type="match status" value="1"/>
</dbReference>
<dbReference type="CDD" id="cd02440">
    <property type="entry name" value="AdoMet_MTases"/>
    <property type="match status" value="1"/>
</dbReference>
<dbReference type="STRING" id="2754.EH55_04985"/>
<accession>A0A073J3P9</accession>
<evidence type="ECO:0000256" key="1">
    <source>
        <dbReference type="ARBA" id="ARBA00022603"/>
    </source>
</evidence>
<dbReference type="PANTHER" id="PTHR43648">
    <property type="entry name" value="ELECTRON TRANSFER FLAVOPROTEIN BETA SUBUNIT LYSINE METHYLTRANSFERASE"/>
    <property type="match status" value="1"/>
</dbReference>
<sequence>MRNNDNYWWYITIKADSSQEDNLFSIADISGSIGTEMQELPDGALRLRVYYRSSEEIGAWRERLLAVMKVFPGVEVEDWGKIENQPWNVAVEEAFPPLPVGGRLVVLAPWHKGSEPAGRVALYVNPGSAFGTGYHESTQIALELLEKYIREGCVTADIGTGSGILTIGALKMGAKFAYARDIDPTVIEEARKNFELNELDPQQIDLKTGDLLKDFGHRADILTANILLDPLTTMLADVPAAIGGEGVAIFSGMLEREKPVFLSALAEAGMRPIEELAKGGWWGVAAKAQA</sequence>
<keyword evidence="4" id="KW-1185">Reference proteome</keyword>
<dbReference type="Gene3D" id="3.40.50.150">
    <property type="entry name" value="Vaccinia Virus protein VP39"/>
    <property type="match status" value="1"/>
</dbReference>
<comment type="caution">
    <text evidence="3">The sequence shown here is derived from an EMBL/GenBank/DDBJ whole genome shotgun (WGS) entry which is preliminary data.</text>
</comment>
<dbReference type="InterPro" id="IPR029063">
    <property type="entry name" value="SAM-dependent_MTases_sf"/>
</dbReference>
<keyword evidence="3" id="KW-0689">Ribosomal protein</keyword>
<organism evidence="3 4">
    <name type="scientific">Synergistes jonesii</name>
    <dbReference type="NCBI Taxonomy" id="2754"/>
    <lineage>
        <taxon>Bacteria</taxon>
        <taxon>Thermotogati</taxon>
        <taxon>Synergistota</taxon>
        <taxon>Synergistia</taxon>
        <taxon>Synergistales</taxon>
        <taxon>Synergistaceae</taxon>
        <taxon>Synergistes</taxon>
    </lineage>
</organism>
<keyword evidence="1 3" id="KW-0489">Methyltransferase</keyword>